<dbReference type="AlphaFoldDB" id="A0A0H2R9M0"/>
<dbReference type="EMBL" id="KQ086229">
    <property type="protein sequence ID" value="KLO06183.1"/>
    <property type="molecule type" value="Genomic_DNA"/>
</dbReference>
<evidence type="ECO:0000313" key="2">
    <source>
        <dbReference type="EMBL" id="KLO06183.1"/>
    </source>
</evidence>
<reference evidence="2 3" key="1">
    <citation type="submission" date="2015-04" db="EMBL/GenBank/DDBJ databases">
        <title>Complete genome sequence of Schizopora paradoxa KUC8140, a cosmopolitan wood degrader in East Asia.</title>
        <authorList>
            <consortium name="DOE Joint Genome Institute"/>
            <person name="Min B."/>
            <person name="Park H."/>
            <person name="Jang Y."/>
            <person name="Kim J.-J."/>
            <person name="Kim K.H."/>
            <person name="Pangilinan J."/>
            <person name="Lipzen A."/>
            <person name="Riley R."/>
            <person name="Grigoriev I.V."/>
            <person name="Spatafora J.W."/>
            <person name="Choi I.-G."/>
        </authorList>
    </citation>
    <scope>NUCLEOTIDE SEQUENCE [LARGE SCALE GENOMIC DNA]</scope>
    <source>
        <strain evidence="2 3">KUC8140</strain>
    </source>
</reference>
<keyword evidence="1" id="KW-0732">Signal</keyword>
<evidence type="ECO:0000256" key="1">
    <source>
        <dbReference type="SAM" id="SignalP"/>
    </source>
</evidence>
<sequence>MPYDLWAVVLRFHCTLPIVTVVEGGEDYGRLRDAVKLERRRLREVCWLFASVVRDLEAADIHFELPWFCDDEKRLELIMKSSPSCVRWTLQHLSLSAAECAVVREAWARTSVLQRLDVDVTLCGTRDGAHFVVDDEARTVFLDTLRELFAINSRTFTNLDWSSGPDAMSVIRLTSPTLSTLSISTSTADRQSGWNSMHPPLTWTCLKFLRVIDIFESSSMHSLILRLFCADDTPSLEDFLLFSRGTVPGVQAFLEKNSGIKKLSLNVAALFEGESIPEQCDVQELHACLFLVDHFLRTVRPKLKNIYVTPSRVPSTHPTASSHRAAILLERIADAFDSVRSPSLVDITLEGITSHVLTEGGWHALDFHRASTALDVLRDKKMKVNCCDGQSFQRLRKRFKVYWA</sequence>
<feature type="signal peptide" evidence="1">
    <location>
        <begin position="1"/>
        <end position="24"/>
    </location>
</feature>
<proteinExistence type="predicted"/>
<evidence type="ECO:0008006" key="4">
    <source>
        <dbReference type="Google" id="ProtNLM"/>
    </source>
</evidence>
<organism evidence="2 3">
    <name type="scientific">Schizopora paradoxa</name>
    <dbReference type="NCBI Taxonomy" id="27342"/>
    <lineage>
        <taxon>Eukaryota</taxon>
        <taxon>Fungi</taxon>
        <taxon>Dikarya</taxon>
        <taxon>Basidiomycota</taxon>
        <taxon>Agaricomycotina</taxon>
        <taxon>Agaricomycetes</taxon>
        <taxon>Hymenochaetales</taxon>
        <taxon>Schizoporaceae</taxon>
        <taxon>Schizopora</taxon>
    </lineage>
</organism>
<dbReference type="Proteomes" id="UP000053477">
    <property type="component" value="Unassembled WGS sequence"/>
</dbReference>
<protein>
    <recommendedName>
        <fullName evidence="4">F-box domain-containing protein</fullName>
    </recommendedName>
</protein>
<feature type="chain" id="PRO_5005201674" description="F-box domain-containing protein" evidence="1">
    <location>
        <begin position="25"/>
        <end position="404"/>
    </location>
</feature>
<name>A0A0H2R9M0_9AGAM</name>
<dbReference type="InParanoid" id="A0A0H2R9M0"/>
<evidence type="ECO:0000313" key="3">
    <source>
        <dbReference type="Proteomes" id="UP000053477"/>
    </source>
</evidence>
<keyword evidence="3" id="KW-1185">Reference proteome</keyword>
<accession>A0A0H2R9M0</accession>
<gene>
    <name evidence="2" type="ORF">SCHPADRAFT_946307</name>
</gene>